<evidence type="ECO:0000259" key="5">
    <source>
        <dbReference type="PROSITE" id="PS50013"/>
    </source>
</evidence>
<comment type="subunit">
    <text evidence="2">Component of the NuA4 histone acetyltransferase complex.</text>
</comment>
<keyword evidence="7" id="KW-1185">Reference proteome</keyword>
<dbReference type="PROSITE" id="PS50013">
    <property type="entry name" value="CHROMO_2"/>
    <property type="match status" value="1"/>
</dbReference>
<gene>
    <name evidence="6" type="ORF">B0A55_11525</name>
</gene>
<dbReference type="STRING" id="329884.A0A4V5ND35"/>
<sequence length="953" mass="106553">MFKNVTRSRGLFLEDVDGDSVASDTTEESEQEDVFYSVDQILAEDRDYDGMGELRYLLKWTGYPITRASWEPTEHIETESVLREWEKRKRKIRQGELEAFDLEVWDAKRSKLEEEKLERARRRKAKRRRRGIAVSSSSDEADNDDAVDVGASPNRKRFPRPDSDDGEAITAGASAKRQRRVKAAPVKRKGVAQKVSSASKYLDSSSEDGEVEEPTNASVPGSDPNSLFDEGSQPIYPDFEKTATPRARPKAKAAPLVKPPTRAPKVAKPVISQKAAAVPDSKQAAEPGSTVDKAVGSAKRTKTANIFASFADPGKKRKQRARVSGETPKDSVDPKFRNLSQLNRFQKFSKNERAPDINAVPLFDPKTGRETAETCNFAHYNIDANESLPQFVPEIPGTAMQPAVDFADTVMEPADAMPFRGAEDPTAPITDTPHISGSTMDRTVRFQLPQNEAPPPMFDTNLDPGVASATVEVLCGSAAERVKAYANLHVSRMSSIERLFYPITEGIHLMPDSMITAKDVQAYLADSVEQSAQWPAGSIAPVEISRREADAVAECCKLHASGLVAMQDNFTLLLYPARDDEWRFLERPNVPTVPNAPLRFQFMPPLEGGGYKRAAADGSSTPSAVQRASVNVAKDMLNIDAHQLLVEKEGRQADTSVFLAWPQEHEAELQILVKCFQDLKCKVYHSGTPGAWQYYRRKYNKSCLILVHPDTPLWEIPRLHSMLQNGGVRVFSIGLQLLARQSLEDPAVYRCERLFPFGKVTFITDEVFVNHPEKASQVIQLFLENNKVKPPGGENDKIAARPGVKDWLRQLATERTTERGANDNRWLQLYYDICQLCPREDEDPYDLPNPSPTSHLVSLPPQELPSFIGLWERDPDAAMDAMVEWFAGWSVLNANKFRKFLVCHEPQKGTMVTDENGQSKYQVDADPRGWAKRWQHIDVQRPEQIGRKPKGGK</sequence>
<dbReference type="AlphaFoldDB" id="A0A4V5ND35"/>
<dbReference type="InterPro" id="IPR023780">
    <property type="entry name" value="Chromo_domain"/>
</dbReference>
<protein>
    <recommendedName>
        <fullName evidence="5">Chromo domain-containing protein</fullName>
    </recommendedName>
</protein>
<dbReference type="EMBL" id="NAJQ01001180">
    <property type="protein sequence ID" value="TKA61699.1"/>
    <property type="molecule type" value="Genomic_DNA"/>
</dbReference>
<reference evidence="6 7" key="1">
    <citation type="submission" date="2017-03" db="EMBL/GenBank/DDBJ databases">
        <title>Genomes of endolithic fungi from Antarctica.</title>
        <authorList>
            <person name="Coleine C."/>
            <person name="Masonjones S."/>
            <person name="Stajich J.E."/>
        </authorList>
    </citation>
    <scope>NUCLEOTIDE SEQUENCE [LARGE SCALE GENOMIC DNA]</scope>
    <source>
        <strain evidence="6 7">CCFEE 5184</strain>
    </source>
</reference>
<feature type="compositionally biased region" description="Polar residues" evidence="4">
    <location>
        <begin position="194"/>
        <end position="204"/>
    </location>
</feature>
<dbReference type="Pfam" id="PF00385">
    <property type="entry name" value="Chromo"/>
    <property type="match status" value="1"/>
</dbReference>
<feature type="compositionally biased region" description="Basic residues" evidence="4">
    <location>
        <begin position="119"/>
        <end position="131"/>
    </location>
</feature>
<feature type="compositionally biased region" description="Polar residues" evidence="4">
    <location>
        <begin position="215"/>
        <end position="225"/>
    </location>
</feature>
<dbReference type="InterPro" id="IPR051219">
    <property type="entry name" value="Heterochromatin_chromo-domain"/>
</dbReference>
<feature type="compositionally biased region" description="Basic residues" evidence="4">
    <location>
        <begin position="176"/>
        <end position="191"/>
    </location>
</feature>
<dbReference type="InterPro" id="IPR016197">
    <property type="entry name" value="Chromo-like_dom_sf"/>
</dbReference>
<proteinExistence type="predicted"/>
<comment type="subcellular location">
    <subcellularLocation>
        <location evidence="1">Nucleus</location>
    </subcellularLocation>
</comment>
<organism evidence="6 7">
    <name type="scientific">Friedmanniomyces simplex</name>
    <dbReference type="NCBI Taxonomy" id="329884"/>
    <lineage>
        <taxon>Eukaryota</taxon>
        <taxon>Fungi</taxon>
        <taxon>Dikarya</taxon>
        <taxon>Ascomycota</taxon>
        <taxon>Pezizomycotina</taxon>
        <taxon>Dothideomycetes</taxon>
        <taxon>Dothideomycetidae</taxon>
        <taxon>Mycosphaerellales</taxon>
        <taxon>Teratosphaeriaceae</taxon>
        <taxon>Friedmanniomyces</taxon>
    </lineage>
</organism>
<evidence type="ECO:0000256" key="1">
    <source>
        <dbReference type="ARBA" id="ARBA00004123"/>
    </source>
</evidence>
<feature type="compositionally biased region" description="Basic and acidic residues" evidence="4">
    <location>
        <begin position="933"/>
        <end position="946"/>
    </location>
</feature>
<dbReference type="InterPro" id="IPR023779">
    <property type="entry name" value="Chromodomain_CS"/>
</dbReference>
<feature type="region of interest" description="Disordered" evidence="4">
    <location>
        <begin position="116"/>
        <end position="298"/>
    </location>
</feature>
<dbReference type="SUPFAM" id="SSF54160">
    <property type="entry name" value="Chromo domain-like"/>
    <property type="match status" value="1"/>
</dbReference>
<dbReference type="GO" id="GO:0006338">
    <property type="term" value="P:chromatin remodeling"/>
    <property type="evidence" value="ECO:0007669"/>
    <property type="project" value="UniProtKB-ARBA"/>
</dbReference>
<dbReference type="Proteomes" id="UP000309340">
    <property type="component" value="Unassembled WGS sequence"/>
</dbReference>
<keyword evidence="3" id="KW-0539">Nucleus</keyword>
<dbReference type="CDD" id="cd18966">
    <property type="entry name" value="chromodomain"/>
    <property type="match status" value="1"/>
</dbReference>
<evidence type="ECO:0000313" key="7">
    <source>
        <dbReference type="Proteomes" id="UP000309340"/>
    </source>
</evidence>
<evidence type="ECO:0000256" key="4">
    <source>
        <dbReference type="SAM" id="MobiDB-lite"/>
    </source>
</evidence>
<evidence type="ECO:0000313" key="6">
    <source>
        <dbReference type="EMBL" id="TKA61699.1"/>
    </source>
</evidence>
<evidence type="ECO:0000256" key="3">
    <source>
        <dbReference type="ARBA" id="ARBA00023242"/>
    </source>
</evidence>
<feature type="compositionally biased region" description="Low complexity" evidence="4">
    <location>
        <begin position="244"/>
        <end position="256"/>
    </location>
</feature>
<comment type="caution">
    <text evidence="6">The sequence shown here is derived from an EMBL/GenBank/DDBJ whole genome shotgun (WGS) entry which is preliminary data.</text>
</comment>
<feature type="region of interest" description="Disordered" evidence="4">
    <location>
        <begin position="933"/>
        <end position="953"/>
    </location>
</feature>
<dbReference type="GO" id="GO:0005634">
    <property type="term" value="C:nucleus"/>
    <property type="evidence" value="ECO:0007669"/>
    <property type="project" value="UniProtKB-SubCell"/>
</dbReference>
<evidence type="ECO:0000256" key="2">
    <source>
        <dbReference type="ARBA" id="ARBA00011353"/>
    </source>
</evidence>
<dbReference type="PANTHER" id="PTHR22812">
    <property type="entry name" value="CHROMOBOX PROTEIN"/>
    <property type="match status" value="1"/>
</dbReference>
<feature type="domain" description="Chromo" evidence="5">
    <location>
        <begin position="36"/>
        <end position="97"/>
    </location>
</feature>
<feature type="region of interest" description="Disordered" evidence="4">
    <location>
        <begin position="312"/>
        <end position="333"/>
    </location>
</feature>
<name>A0A4V5ND35_9PEZI</name>
<dbReference type="OrthoDB" id="1918685at2759"/>
<dbReference type="Gene3D" id="2.40.50.40">
    <property type="match status" value="1"/>
</dbReference>
<dbReference type="InterPro" id="IPR000953">
    <property type="entry name" value="Chromo/chromo_shadow_dom"/>
</dbReference>
<dbReference type="PROSITE" id="PS00598">
    <property type="entry name" value="CHROMO_1"/>
    <property type="match status" value="1"/>
</dbReference>
<accession>A0A4V5ND35</accession>
<dbReference type="SMART" id="SM00298">
    <property type="entry name" value="CHROMO"/>
    <property type="match status" value="1"/>
</dbReference>